<evidence type="ECO:0000313" key="2">
    <source>
        <dbReference type="EMBL" id="KAK4459400.1"/>
    </source>
</evidence>
<feature type="transmembrane region" description="Helical" evidence="1">
    <location>
        <begin position="63"/>
        <end position="87"/>
    </location>
</feature>
<name>A0AAV9HFH4_9PEZI</name>
<gene>
    <name evidence="2" type="ORF">QBC42DRAFT_9791</name>
</gene>
<accession>A0AAV9HFH4</accession>
<reference evidence="2" key="2">
    <citation type="submission" date="2023-06" db="EMBL/GenBank/DDBJ databases">
        <authorList>
            <consortium name="Lawrence Berkeley National Laboratory"/>
            <person name="Mondo S.J."/>
            <person name="Hensen N."/>
            <person name="Bonometti L."/>
            <person name="Westerberg I."/>
            <person name="Brannstrom I.O."/>
            <person name="Guillou S."/>
            <person name="Cros-Aarteil S."/>
            <person name="Calhoun S."/>
            <person name="Haridas S."/>
            <person name="Kuo A."/>
            <person name="Pangilinan J."/>
            <person name="Riley R."/>
            <person name="Labutti K."/>
            <person name="Andreopoulos B."/>
            <person name="Lipzen A."/>
            <person name="Chen C."/>
            <person name="Yanf M."/>
            <person name="Daum C."/>
            <person name="Ng V."/>
            <person name="Clum A."/>
            <person name="Steindorff A."/>
            <person name="Ohm R."/>
            <person name="Martin F."/>
            <person name="Silar P."/>
            <person name="Natvig D."/>
            <person name="Lalanne C."/>
            <person name="Gautier V."/>
            <person name="Ament-Velasquez S.L."/>
            <person name="Kruys A."/>
            <person name="Hutchinson M.I."/>
            <person name="Powell A.J."/>
            <person name="Barry K."/>
            <person name="Miller A.N."/>
            <person name="Grigoriev I.V."/>
            <person name="Debuchy R."/>
            <person name="Gladieux P."/>
            <person name="Thoren M.H."/>
            <person name="Johannesson H."/>
        </authorList>
    </citation>
    <scope>NUCLEOTIDE SEQUENCE</scope>
    <source>
        <strain evidence="2">PSN324</strain>
    </source>
</reference>
<keyword evidence="3" id="KW-1185">Reference proteome</keyword>
<reference evidence="2" key="1">
    <citation type="journal article" date="2023" name="Mol. Phylogenet. Evol.">
        <title>Genome-scale phylogeny and comparative genomics of the fungal order Sordariales.</title>
        <authorList>
            <person name="Hensen N."/>
            <person name="Bonometti L."/>
            <person name="Westerberg I."/>
            <person name="Brannstrom I.O."/>
            <person name="Guillou S."/>
            <person name="Cros-Aarteil S."/>
            <person name="Calhoun S."/>
            <person name="Haridas S."/>
            <person name="Kuo A."/>
            <person name="Mondo S."/>
            <person name="Pangilinan J."/>
            <person name="Riley R."/>
            <person name="LaButti K."/>
            <person name="Andreopoulos B."/>
            <person name="Lipzen A."/>
            <person name="Chen C."/>
            <person name="Yan M."/>
            <person name="Daum C."/>
            <person name="Ng V."/>
            <person name="Clum A."/>
            <person name="Steindorff A."/>
            <person name="Ohm R.A."/>
            <person name="Martin F."/>
            <person name="Silar P."/>
            <person name="Natvig D.O."/>
            <person name="Lalanne C."/>
            <person name="Gautier V."/>
            <person name="Ament-Velasquez S.L."/>
            <person name="Kruys A."/>
            <person name="Hutchinson M.I."/>
            <person name="Powell A.J."/>
            <person name="Barry K."/>
            <person name="Miller A.N."/>
            <person name="Grigoriev I.V."/>
            <person name="Debuchy R."/>
            <person name="Gladieux P."/>
            <person name="Hiltunen Thoren M."/>
            <person name="Johannesson H."/>
        </authorList>
    </citation>
    <scope>NUCLEOTIDE SEQUENCE</scope>
    <source>
        <strain evidence="2">PSN324</strain>
    </source>
</reference>
<sequence>MAPTAMVPAGPRSWSWCFDRLILGFLETIGFSYNSVGFFSAPFPFSAHYMSTRPSQLPFKCHFTTFILFPCSSFFAFFSFFFLLLLLSSFPFSSFLFFFFFSFFFIFFFISCIQVFMPGN</sequence>
<protein>
    <submittedName>
        <fullName evidence="2">Uncharacterized protein</fullName>
    </submittedName>
</protein>
<keyword evidence="1" id="KW-1133">Transmembrane helix</keyword>
<dbReference type="EMBL" id="MU865038">
    <property type="protein sequence ID" value="KAK4459400.1"/>
    <property type="molecule type" value="Genomic_DNA"/>
</dbReference>
<keyword evidence="1" id="KW-0472">Membrane</keyword>
<organism evidence="2 3">
    <name type="scientific">Cladorrhinum samala</name>
    <dbReference type="NCBI Taxonomy" id="585594"/>
    <lineage>
        <taxon>Eukaryota</taxon>
        <taxon>Fungi</taxon>
        <taxon>Dikarya</taxon>
        <taxon>Ascomycota</taxon>
        <taxon>Pezizomycotina</taxon>
        <taxon>Sordariomycetes</taxon>
        <taxon>Sordariomycetidae</taxon>
        <taxon>Sordariales</taxon>
        <taxon>Podosporaceae</taxon>
        <taxon>Cladorrhinum</taxon>
    </lineage>
</organism>
<dbReference type="AlphaFoldDB" id="A0AAV9HFH4"/>
<evidence type="ECO:0000256" key="1">
    <source>
        <dbReference type="SAM" id="Phobius"/>
    </source>
</evidence>
<proteinExistence type="predicted"/>
<evidence type="ECO:0000313" key="3">
    <source>
        <dbReference type="Proteomes" id="UP001321749"/>
    </source>
</evidence>
<feature type="transmembrane region" description="Helical" evidence="1">
    <location>
        <begin position="21"/>
        <end position="43"/>
    </location>
</feature>
<keyword evidence="1" id="KW-0812">Transmembrane</keyword>
<feature type="transmembrane region" description="Helical" evidence="1">
    <location>
        <begin position="94"/>
        <end position="117"/>
    </location>
</feature>
<dbReference type="Proteomes" id="UP001321749">
    <property type="component" value="Unassembled WGS sequence"/>
</dbReference>
<comment type="caution">
    <text evidence="2">The sequence shown here is derived from an EMBL/GenBank/DDBJ whole genome shotgun (WGS) entry which is preliminary data.</text>
</comment>